<evidence type="ECO:0000259" key="6">
    <source>
        <dbReference type="Pfam" id="PF04129"/>
    </source>
</evidence>
<keyword evidence="3" id="KW-0813">Transport</keyword>
<dbReference type="Pfam" id="PF04129">
    <property type="entry name" value="Vps52_CC"/>
    <property type="match status" value="1"/>
</dbReference>
<keyword evidence="5" id="KW-0333">Golgi apparatus</keyword>
<evidence type="ECO:0000256" key="2">
    <source>
        <dbReference type="ARBA" id="ARBA00008180"/>
    </source>
</evidence>
<comment type="subcellular location">
    <subcellularLocation>
        <location evidence="1">Golgi apparatus</location>
        <location evidence="1">trans-Golgi network</location>
    </subcellularLocation>
</comment>
<sequence length="562" mass="64515">MIRGFINQVAINPNMVKVLVEGEINDEYIATLHKFDAQLDFVSQDVENEELHVTTSEVKAVKEVRSDLNILKSQCGARVRDYLLGIVHKITAESNLEELQNSELLGTAEIMLFLKKHIPKTFEEIKRQYVGLVKEIMMNRVKSYRELYQNRGNSSPIACSRTKPPSGTPKIRSCVVRSFLKKKVFLGFHEYGVEGFGLENRGDVLNHLEDPPILVEPLQEGDDPDLDFPVCYRSLIKVMTDSALAEFSFVKAFFHAEDSAVFNEIFRDVCKYLQTQTLEWCANSVDFVGVLLVAMLIQSIVTRLQSREFPVLIDFWLPLRDKVLARFAAILEKHAGAAKTAQTQVKSMNITEQLHYAMKRYACMAGAILALGEKYPEFLPDRSKWEQPLDGLTAEVMTLMQKMSECVVEDRQMEYCFNTLCYILQQWKDLGVTVTKGEVYELFEKYVVEFLDSVMAEHMSFLYEFVKKNENKKGSHLKLSSNEMKGLKRYKEGFKDDIKEMNDAIHAKVENYALEVYKAFVKQVSDYHTKYIQILGGTSFVKELVPVKHVVNEAMQYSAQYE</sequence>
<feature type="domain" description="Vps52 C-terminal" evidence="7">
    <location>
        <begin position="196"/>
        <end position="429"/>
    </location>
</feature>
<dbReference type="Pfam" id="PF20655">
    <property type="entry name" value="Vps52_C"/>
    <property type="match status" value="1"/>
</dbReference>
<accession>D8M316</accession>
<keyword evidence="9" id="KW-1185">Reference proteome</keyword>
<dbReference type="InParanoid" id="D8M316"/>
<organism evidence="8">
    <name type="scientific">Blastocystis hominis</name>
    <dbReference type="NCBI Taxonomy" id="12968"/>
    <lineage>
        <taxon>Eukaryota</taxon>
        <taxon>Sar</taxon>
        <taxon>Stramenopiles</taxon>
        <taxon>Bigyra</taxon>
        <taxon>Opalozoa</taxon>
        <taxon>Opalinata</taxon>
        <taxon>Blastocystidae</taxon>
        <taxon>Blastocystis</taxon>
    </lineage>
</organism>
<evidence type="ECO:0000259" key="7">
    <source>
        <dbReference type="Pfam" id="PF20655"/>
    </source>
</evidence>
<evidence type="ECO:0000313" key="8">
    <source>
        <dbReference type="EMBL" id="CBK22739.2"/>
    </source>
</evidence>
<dbReference type="GO" id="GO:0042147">
    <property type="term" value="P:retrograde transport, endosome to Golgi"/>
    <property type="evidence" value="ECO:0007669"/>
    <property type="project" value="TreeGrafter"/>
</dbReference>
<dbReference type="GO" id="GO:0015031">
    <property type="term" value="P:protein transport"/>
    <property type="evidence" value="ECO:0007669"/>
    <property type="project" value="UniProtKB-KW"/>
</dbReference>
<dbReference type="PANTHER" id="PTHR14190">
    <property type="entry name" value="SUPPRESSOR OF ACTIN MUTATIONS 2/VACUOLAR PROTEIN SORTING 52"/>
    <property type="match status" value="1"/>
</dbReference>
<dbReference type="GO" id="GO:0006896">
    <property type="term" value="P:Golgi to vacuole transport"/>
    <property type="evidence" value="ECO:0007669"/>
    <property type="project" value="TreeGrafter"/>
</dbReference>
<evidence type="ECO:0000256" key="4">
    <source>
        <dbReference type="ARBA" id="ARBA00022927"/>
    </source>
</evidence>
<dbReference type="InterPro" id="IPR007258">
    <property type="entry name" value="Vps52"/>
</dbReference>
<dbReference type="EMBL" id="FN668650">
    <property type="protein sequence ID" value="CBK22739.2"/>
    <property type="molecule type" value="Genomic_DNA"/>
</dbReference>
<feature type="domain" description="Vps52 coiled-coil" evidence="6">
    <location>
        <begin position="4"/>
        <end position="114"/>
    </location>
</feature>
<dbReference type="AlphaFoldDB" id="D8M316"/>
<dbReference type="GO" id="GO:0005829">
    <property type="term" value="C:cytosol"/>
    <property type="evidence" value="ECO:0007669"/>
    <property type="project" value="GOC"/>
</dbReference>
<name>D8M316_BLAHO</name>
<evidence type="ECO:0008006" key="10">
    <source>
        <dbReference type="Google" id="ProtNLM"/>
    </source>
</evidence>
<gene>
    <name evidence="8" type="ORF">GSBLH_T00002818001</name>
</gene>
<evidence type="ECO:0000256" key="5">
    <source>
        <dbReference type="ARBA" id="ARBA00023034"/>
    </source>
</evidence>
<proteinExistence type="inferred from homology"/>
<reference evidence="8" key="1">
    <citation type="submission" date="2010-02" db="EMBL/GenBank/DDBJ databases">
        <title>Sequencing and annotation of the Blastocystis hominis genome.</title>
        <authorList>
            <person name="Wincker P."/>
        </authorList>
    </citation>
    <scope>NUCLEOTIDE SEQUENCE</scope>
    <source>
        <strain evidence="8">Singapore isolate B</strain>
    </source>
</reference>
<dbReference type="InterPro" id="IPR048361">
    <property type="entry name" value="Vps52_C"/>
</dbReference>
<dbReference type="GeneID" id="24919958"/>
<dbReference type="OrthoDB" id="19482at2759"/>
<dbReference type="GO" id="GO:0019905">
    <property type="term" value="F:syntaxin binding"/>
    <property type="evidence" value="ECO:0007669"/>
    <property type="project" value="TreeGrafter"/>
</dbReference>
<dbReference type="InterPro" id="IPR048319">
    <property type="entry name" value="Vps52_CC"/>
</dbReference>
<dbReference type="PANTHER" id="PTHR14190:SF7">
    <property type="entry name" value="VACUOLAR PROTEIN SORTING-ASSOCIATED PROTEIN 52 HOMOLOG"/>
    <property type="match status" value="1"/>
</dbReference>
<dbReference type="RefSeq" id="XP_012896787.1">
    <property type="nucleotide sequence ID" value="XM_013041333.1"/>
</dbReference>
<keyword evidence="4" id="KW-0653">Protein transport</keyword>
<comment type="similarity">
    <text evidence="2">Belongs to the VPS52 family.</text>
</comment>
<evidence type="ECO:0000313" key="9">
    <source>
        <dbReference type="Proteomes" id="UP000008312"/>
    </source>
</evidence>
<dbReference type="GO" id="GO:0032456">
    <property type="term" value="P:endocytic recycling"/>
    <property type="evidence" value="ECO:0007669"/>
    <property type="project" value="TreeGrafter"/>
</dbReference>
<dbReference type="GO" id="GO:0000938">
    <property type="term" value="C:GARP complex"/>
    <property type="evidence" value="ECO:0007669"/>
    <property type="project" value="TreeGrafter"/>
</dbReference>
<evidence type="ECO:0000256" key="1">
    <source>
        <dbReference type="ARBA" id="ARBA00004601"/>
    </source>
</evidence>
<dbReference type="Proteomes" id="UP000008312">
    <property type="component" value="Unassembled WGS sequence"/>
</dbReference>
<evidence type="ECO:0000256" key="3">
    <source>
        <dbReference type="ARBA" id="ARBA00022448"/>
    </source>
</evidence>
<protein>
    <recommendedName>
        <fullName evidence="10">Exocyst complex component Sec3 C-terminal domain-containing protein</fullName>
    </recommendedName>
</protein>